<evidence type="ECO:0000259" key="2">
    <source>
        <dbReference type="Pfam" id="PF01832"/>
    </source>
</evidence>
<accession>A0A1M5M5S5</accession>
<evidence type="ECO:0000256" key="1">
    <source>
        <dbReference type="SAM" id="Phobius"/>
    </source>
</evidence>
<evidence type="ECO:0000259" key="3">
    <source>
        <dbReference type="Pfam" id="PF07833"/>
    </source>
</evidence>
<protein>
    <submittedName>
        <fullName evidence="4">Mannosyl-glycoprotein endo-beta-N-acetylglucosaminidase</fullName>
    </submittedName>
</protein>
<dbReference type="AlphaFoldDB" id="A0A1M5M5S5"/>
<evidence type="ECO:0000313" key="5">
    <source>
        <dbReference type="Proteomes" id="UP000242329"/>
    </source>
</evidence>
<evidence type="ECO:0000313" key="4">
    <source>
        <dbReference type="EMBL" id="SHG72616.1"/>
    </source>
</evidence>
<name>A0A1M5M5S5_9FIRM</name>
<dbReference type="InterPro" id="IPR012854">
    <property type="entry name" value="Cu_amine_oxidase-like_N"/>
</dbReference>
<dbReference type="STRING" id="1123382.SAMN02745221_00843"/>
<dbReference type="Pfam" id="PF01832">
    <property type="entry name" value="Glucosaminidase"/>
    <property type="match status" value="1"/>
</dbReference>
<dbReference type="Proteomes" id="UP000242329">
    <property type="component" value="Unassembled WGS sequence"/>
</dbReference>
<sequence>MAKYRHSLVGAGIVIAVILFISAFFYISYPVEARTALQVYVNGQKIESDVPAQIIGGRTMLPVRAVAEALGFRVEWDEREYKVYITSGAGGSYDLPAIDMNIPIMGEPVATAEQLRKLLRQNNPNAPDLVDLYLQIGREYGVRGDIAFCQAAKETGWWRYGGLVRPEQNNYCGLGATGRAATGEEDLRGADPNLVWYEAGKHGAFFATPAVGVEAHIQHLYAYATDAPLPPGKKLVDPRFTLVKRGVAKYWTDLNGRWAVPGNGYGESILNDYYRKALAIGNSGTGYTDDKIRALQIENELLKAEIVRLKRELETKSK</sequence>
<dbReference type="GO" id="GO:0004040">
    <property type="term" value="F:amidase activity"/>
    <property type="evidence" value="ECO:0007669"/>
    <property type="project" value="InterPro"/>
</dbReference>
<dbReference type="RefSeq" id="WP_073090518.1">
    <property type="nucleotide sequence ID" value="NZ_FQWY01000010.1"/>
</dbReference>
<keyword evidence="5" id="KW-1185">Reference proteome</keyword>
<dbReference type="Pfam" id="PF07833">
    <property type="entry name" value="Cu_amine_oxidN1"/>
    <property type="match status" value="1"/>
</dbReference>
<proteinExistence type="predicted"/>
<dbReference type="InterPro" id="IPR036582">
    <property type="entry name" value="Mao_N_sf"/>
</dbReference>
<dbReference type="SUPFAM" id="SSF55383">
    <property type="entry name" value="Copper amine oxidase, domain N"/>
    <property type="match status" value="1"/>
</dbReference>
<dbReference type="InterPro" id="IPR002901">
    <property type="entry name" value="MGlyc_endo_b_GlcNAc-like_dom"/>
</dbReference>
<feature type="domain" description="Copper amine oxidase-like N-terminal" evidence="3">
    <location>
        <begin position="39"/>
        <end position="85"/>
    </location>
</feature>
<dbReference type="Gene3D" id="3.30.457.10">
    <property type="entry name" value="Copper amine oxidase-like, N-terminal domain"/>
    <property type="match status" value="1"/>
</dbReference>
<feature type="domain" description="Mannosyl-glycoprotein endo-beta-N-acetylglucosamidase-like" evidence="2">
    <location>
        <begin position="132"/>
        <end position="221"/>
    </location>
</feature>
<keyword evidence="1" id="KW-1133">Transmembrane helix</keyword>
<feature type="transmembrane region" description="Helical" evidence="1">
    <location>
        <begin position="7"/>
        <end position="29"/>
    </location>
</feature>
<organism evidence="4 5">
    <name type="scientific">Thermosyntropha lipolytica DSM 11003</name>
    <dbReference type="NCBI Taxonomy" id="1123382"/>
    <lineage>
        <taxon>Bacteria</taxon>
        <taxon>Bacillati</taxon>
        <taxon>Bacillota</taxon>
        <taxon>Clostridia</taxon>
        <taxon>Eubacteriales</taxon>
        <taxon>Syntrophomonadaceae</taxon>
        <taxon>Thermosyntropha</taxon>
    </lineage>
</organism>
<reference evidence="5" key="1">
    <citation type="submission" date="2016-11" db="EMBL/GenBank/DDBJ databases">
        <authorList>
            <person name="Varghese N."/>
            <person name="Submissions S."/>
        </authorList>
    </citation>
    <scope>NUCLEOTIDE SEQUENCE [LARGE SCALE GENOMIC DNA]</scope>
    <source>
        <strain evidence="5">DSM 11003</strain>
    </source>
</reference>
<keyword evidence="1" id="KW-0472">Membrane</keyword>
<keyword evidence="1" id="KW-0812">Transmembrane</keyword>
<gene>
    <name evidence="4" type="ORF">SAMN02745221_00843</name>
</gene>
<dbReference type="EMBL" id="FQWY01000010">
    <property type="protein sequence ID" value="SHG72616.1"/>
    <property type="molecule type" value="Genomic_DNA"/>
</dbReference>